<comment type="caution">
    <text evidence="4">The sequence shown here is derived from an EMBL/GenBank/DDBJ whole genome shotgun (WGS) entry which is preliminary data.</text>
</comment>
<protein>
    <submittedName>
        <fullName evidence="4">Transcriptional regulator, TetR family</fullName>
    </submittedName>
</protein>
<dbReference type="Pfam" id="PF17920">
    <property type="entry name" value="TetR_C_16"/>
    <property type="match status" value="1"/>
</dbReference>
<accession>S9NY17</accession>
<dbReference type="InterPro" id="IPR050109">
    <property type="entry name" value="HTH-type_TetR-like_transc_reg"/>
</dbReference>
<dbReference type="Proteomes" id="UP000011682">
    <property type="component" value="Unassembled WGS sequence"/>
</dbReference>
<evidence type="ECO:0000313" key="5">
    <source>
        <dbReference type="Proteomes" id="UP000011682"/>
    </source>
</evidence>
<evidence type="ECO:0000259" key="3">
    <source>
        <dbReference type="PROSITE" id="PS50977"/>
    </source>
</evidence>
<proteinExistence type="predicted"/>
<dbReference type="Gene3D" id="1.10.357.10">
    <property type="entry name" value="Tetracycline Repressor, domain 2"/>
    <property type="match status" value="1"/>
</dbReference>
<reference evidence="4" key="1">
    <citation type="submission" date="2013-05" db="EMBL/GenBank/DDBJ databases">
        <title>Genome assembly of Cystobacter fuscus DSM 2262.</title>
        <authorList>
            <person name="Sharma G."/>
            <person name="Khatri I."/>
            <person name="Kaur C."/>
            <person name="Mayilraj S."/>
            <person name="Subramanian S."/>
        </authorList>
    </citation>
    <scope>NUCLEOTIDE SEQUENCE [LARGE SCALE GENOMIC DNA]</scope>
    <source>
        <strain evidence="4">DSM 2262</strain>
    </source>
</reference>
<feature type="DNA-binding region" description="H-T-H motif" evidence="2">
    <location>
        <begin position="42"/>
        <end position="61"/>
    </location>
</feature>
<dbReference type="PRINTS" id="PR00455">
    <property type="entry name" value="HTHTETR"/>
</dbReference>
<dbReference type="eggNOG" id="COG1309">
    <property type="taxonomic scope" value="Bacteria"/>
</dbReference>
<dbReference type="SUPFAM" id="SSF48498">
    <property type="entry name" value="Tetracyclin repressor-like, C-terminal domain"/>
    <property type="match status" value="1"/>
</dbReference>
<evidence type="ECO:0000313" key="4">
    <source>
        <dbReference type="EMBL" id="EPX57085.1"/>
    </source>
</evidence>
<dbReference type="RefSeq" id="WP_002630357.1">
    <property type="nucleotide sequence ID" value="NZ_ANAH02000064.1"/>
</dbReference>
<evidence type="ECO:0000256" key="1">
    <source>
        <dbReference type="ARBA" id="ARBA00023125"/>
    </source>
</evidence>
<dbReference type="GO" id="GO:0003700">
    <property type="term" value="F:DNA-binding transcription factor activity"/>
    <property type="evidence" value="ECO:0007669"/>
    <property type="project" value="TreeGrafter"/>
</dbReference>
<feature type="domain" description="HTH tetR-type" evidence="3">
    <location>
        <begin position="19"/>
        <end position="79"/>
    </location>
</feature>
<dbReference type="PROSITE" id="PS50977">
    <property type="entry name" value="HTH_TETR_2"/>
    <property type="match status" value="1"/>
</dbReference>
<dbReference type="InterPro" id="IPR009057">
    <property type="entry name" value="Homeodomain-like_sf"/>
</dbReference>
<keyword evidence="5" id="KW-1185">Reference proteome</keyword>
<dbReference type="AlphaFoldDB" id="S9NY17"/>
<dbReference type="PANTHER" id="PTHR30055:SF146">
    <property type="entry name" value="HTH-TYPE TRANSCRIPTIONAL DUAL REGULATOR CECR"/>
    <property type="match status" value="1"/>
</dbReference>
<evidence type="ECO:0000256" key="2">
    <source>
        <dbReference type="PROSITE-ProRule" id="PRU00335"/>
    </source>
</evidence>
<keyword evidence="1 2" id="KW-0238">DNA-binding</keyword>
<dbReference type="InterPro" id="IPR041678">
    <property type="entry name" value="TetR_C_16"/>
</dbReference>
<dbReference type="SUPFAM" id="SSF46689">
    <property type="entry name" value="Homeodomain-like"/>
    <property type="match status" value="1"/>
</dbReference>
<dbReference type="PANTHER" id="PTHR30055">
    <property type="entry name" value="HTH-TYPE TRANSCRIPTIONAL REGULATOR RUTR"/>
    <property type="match status" value="1"/>
</dbReference>
<dbReference type="InterPro" id="IPR036271">
    <property type="entry name" value="Tet_transcr_reg_TetR-rel_C_sf"/>
</dbReference>
<dbReference type="GO" id="GO:0000976">
    <property type="term" value="F:transcription cis-regulatory region binding"/>
    <property type="evidence" value="ECO:0007669"/>
    <property type="project" value="TreeGrafter"/>
</dbReference>
<dbReference type="InterPro" id="IPR001647">
    <property type="entry name" value="HTH_TetR"/>
</dbReference>
<dbReference type="EMBL" id="ANAH02000064">
    <property type="protein sequence ID" value="EPX57085.1"/>
    <property type="molecule type" value="Genomic_DNA"/>
</dbReference>
<sequence>MYIPRAPEPRKPTRPRDAERTRTAILDAAQTLFATRGFANTGVREVAELAGVNSSLVGRYFGSKEGLFRATLDRALYITPLLHGDRRRFGVDVVALFFDTRELPGPMAMMILSAADPEAHAASVELMQTKVIAPLARWLGPPDEEGRAARLNILWGGFLTSWKLLPIQPLAKARIASTRRWLEATTQAIVDEGSA</sequence>
<organism evidence="4 5">
    <name type="scientific">Cystobacter fuscus (strain ATCC 25194 / DSM 2262 / NBRC 100088 / M29)</name>
    <dbReference type="NCBI Taxonomy" id="1242864"/>
    <lineage>
        <taxon>Bacteria</taxon>
        <taxon>Pseudomonadati</taxon>
        <taxon>Myxococcota</taxon>
        <taxon>Myxococcia</taxon>
        <taxon>Myxococcales</taxon>
        <taxon>Cystobacterineae</taxon>
        <taxon>Archangiaceae</taxon>
        <taxon>Cystobacter</taxon>
    </lineage>
</organism>
<dbReference type="Gene3D" id="1.10.10.60">
    <property type="entry name" value="Homeodomain-like"/>
    <property type="match status" value="1"/>
</dbReference>
<dbReference type="Pfam" id="PF00440">
    <property type="entry name" value="TetR_N"/>
    <property type="match status" value="1"/>
</dbReference>
<gene>
    <name evidence="4" type="ORF">D187_006839</name>
</gene>
<name>S9NY17_CYSF2</name>